<dbReference type="GO" id="GO:0004791">
    <property type="term" value="F:thioredoxin-disulfide reductase (NADPH) activity"/>
    <property type="evidence" value="ECO:0007669"/>
    <property type="project" value="UniProtKB-EC"/>
</dbReference>
<dbReference type="InterPro" id="IPR023753">
    <property type="entry name" value="FAD/NAD-binding_dom"/>
</dbReference>
<name>A0A7X5R0U2_9MICO</name>
<gene>
    <name evidence="5" type="ORF">FHX76_001280</name>
</gene>
<evidence type="ECO:0000259" key="4">
    <source>
        <dbReference type="Pfam" id="PF07992"/>
    </source>
</evidence>
<reference evidence="5 6" key="1">
    <citation type="submission" date="2020-02" db="EMBL/GenBank/DDBJ databases">
        <title>Sequencing the genomes of 1000 actinobacteria strains.</title>
        <authorList>
            <person name="Klenk H.-P."/>
        </authorList>
    </citation>
    <scope>NUCLEOTIDE SEQUENCE [LARGE SCALE GENOMIC DNA]</scope>
    <source>
        <strain evidence="5 6">DSM 27960</strain>
    </source>
</reference>
<keyword evidence="2" id="KW-0560">Oxidoreductase</keyword>
<keyword evidence="6" id="KW-1185">Reference proteome</keyword>
<feature type="domain" description="FAD/NAD(P)-binding" evidence="4">
    <location>
        <begin position="7"/>
        <end position="299"/>
    </location>
</feature>
<dbReference type="Pfam" id="PF07992">
    <property type="entry name" value="Pyr_redox_2"/>
    <property type="match status" value="1"/>
</dbReference>
<protein>
    <submittedName>
        <fullName evidence="5">Thioredoxin reductase</fullName>
    </submittedName>
</protein>
<evidence type="ECO:0000256" key="3">
    <source>
        <dbReference type="ARBA" id="ARBA00048132"/>
    </source>
</evidence>
<dbReference type="Proteomes" id="UP000541033">
    <property type="component" value="Unassembled WGS sequence"/>
</dbReference>
<dbReference type="Gene3D" id="3.50.50.60">
    <property type="entry name" value="FAD/NAD(P)-binding domain"/>
    <property type="match status" value="2"/>
</dbReference>
<dbReference type="SUPFAM" id="SSF51905">
    <property type="entry name" value="FAD/NAD(P)-binding domain"/>
    <property type="match status" value="1"/>
</dbReference>
<evidence type="ECO:0000313" key="5">
    <source>
        <dbReference type="EMBL" id="NIH53412.1"/>
    </source>
</evidence>
<dbReference type="AlphaFoldDB" id="A0A7X5R0U2"/>
<evidence type="ECO:0000256" key="2">
    <source>
        <dbReference type="ARBA" id="ARBA00023002"/>
    </source>
</evidence>
<evidence type="ECO:0000313" key="6">
    <source>
        <dbReference type="Proteomes" id="UP000541033"/>
    </source>
</evidence>
<dbReference type="PRINTS" id="PR00368">
    <property type="entry name" value="FADPNR"/>
</dbReference>
<dbReference type="InterPro" id="IPR036188">
    <property type="entry name" value="FAD/NAD-bd_sf"/>
</dbReference>
<keyword evidence="1" id="KW-0285">Flavoprotein</keyword>
<dbReference type="PRINTS" id="PR00469">
    <property type="entry name" value="PNDRDTASEII"/>
</dbReference>
<sequence length="318" mass="34054">MTEHFDYDVVIIGGGPAGLAAGLNLVRANRDVLIVDSNRPRHAATLQSHGFLTRDGAPPLVFRQLGREEFEGYERASFSQALVSSVEPLDPADTKGRSGFRLRGAGVRNAPDVDVTARLVLVASGLVEELPKLPTLRAYYGTAMHSCSECDGFEKSGKPLAFIGETTDVFDRALLITQFSRDLTVFTNGADTISADEQAVLEGMGVRVERREVADIEGERADMTGVRLVDGTVIPCVGGFVRPRWNASVQYLGVLAPRRNEWGLLLVSESGETSVPGVYAAGDITPPGPEQLMIAAGDGVRVSNKMNKALIRASLGLS</sequence>
<dbReference type="PANTHER" id="PTHR48105">
    <property type="entry name" value="THIOREDOXIN REDUCTASE 1-RELATED-RELATED"/>
    <property type="match status" value="1"/>
</dbReference>
<organism evidence="5 6">
    <name type="scientific">Lysinibacter cavernae</name>
    <dbReference type="NCBI Taxonomy" id="1640652"/>
    <lineage>
        <taxon>Bacteria</taxon>
        <taxon>Bacillati</taxon>
        <taxon>Actinomycetota</taxon>
        <taxon>Actinomycetes</taxon>
        <taxon>Micrococcales</taxon>
        <taxon>Microbacteriaceae</taxon>
        <taxon>Lysinibacter</taxon>
    </lineage>
</organism>
<evidence type="ECO:0000256" key="1">
    <source>
        <dbReference type="ARBA" id="ARBA00022630"/>
    </source>
</evidence>
<accession>A0A7X5R0U2</accession>
<dbReference type="RefSeq" id="WP_167148999.1">
    <property type="nucleotide sequence ID" value="NZ_JAAMOX010000001.1"/>
</dbReference>
<proteinExistence type="predicted"/>
<comment type="caution">
    <text evidence="5">The sequence shown here is derived from an EMBL/GenBank/DDBJ whole genome shotgun (WGS) entry which is preliminary data.</text>
</comment>
<comment type="catalytic activity">
    <reaction evidence="3">
        <text>[thioredoxin]-dithiol + NADP(+) = [thioredoxin]-disulfide + NADPH + H(+)</text>
        <dbReference type="Rhea" id="RHEA:20345"/>
        <dbReference type="Rhea" id="RHEA-COMP:10698"/>
        <dbReference type="Rhea" id="RHEA-COMP:10700"/>
        <dbReference type="ChEBI" id="CHEBI:15378"/>
        <dbReference type="ChEBI" id="CHEBI:29950"/>
        <dbReference type="ChEBI" id="CHEBI:50058"/>
        <dbReference type="ChEBI" id="CHEBI:57783"/>
        <dbReference type="ChEBI" id="CHEBI:58349"/>
        <dbReference type="EC" id="1.8.1.9"/>
    </reaction>
</comment>
<dbReference type="InterPro" id="IPR050097">
    <property type="entry name" value="Ferredoxin-NADP_redctase_2"/>
</dbReference>
<dbReference type="EMBL" id="JAAMOX010000001">
    <property type="protein sequence ID" value="NIH53412.1"/>
    <property type="molecule type" value="Genomic_DNA"/>
</dbReference>